<reference evidence="2" key="1">
    <citation type="submission" date="2015-01" db="EMBL/GenBank/DDBJ databases">
        <authorList>
            <person name="Paterson Steve"/>
        </authorList>
    </citation>
    <scope>NUCLEOTIDE SEQUENCE [LARGE SCALE GENOMIC DNA]</scope>
    <source>
        <strain evidence="2">OBR1</strain>
    </source>
</reference>
<proteinExistence type="predicted"/>
<dbReference type="Proteomes" id="UP000044377">
    <property type="component" value="Unassembled WGS sequence"/>
</dbReference>
<evidence type="ECO:0000313" key="2">
    <source>
        <dbReference type="Proteomes" id="UP000044377"/>
    </source>
</evidence>
<evidence type="ECO:0000313" key="1">
    <source>
        <dbReference type="EMBL" id="CPR21196.1"/>
    </source>
</evidence>
<gene>
    <name evidence="1" type="ORF">BN1221_04749c</name>
</gene>
<dbReference type="AlphaFoldDB" id="A0A0G4K233"/>
<name>A0A0G4K233_9GAMM</name>
<organism evidence="1 2">
    <name type="scientific">Brenneria goodwinii</name>
    <dbReference type="NCBI Taxonomy" id="1109412"/>
    <lineage>
        <taxon>Bacteria</taxon>
        <taxon>Pseudomonadati</taxon>
        <taxon>Pseudomonadota</taxon>
        <taxon>Gammaproteobacteria</taxon>
        <taxon>Enterobacterales</taxon>
        <taxon>Pectobacteriaceae</taxon>
        <taxon>Brenneria</taxon>
    </lineage>
</organism>
<dbReference type="EMBL" id="CGIG01000001">
    <property type="protein sequence ID" value="CPR21196.1"/>
    <property type="molecule type" value="Genomic_DNA"/>
</dbReference>
<sequence length="37" mass="4159">MSLRDAFVGIADGDYSQLERIRFLTMLAGKAEKTPQE</sequence>
<accession>A0A0G4K233</accession>
<dbReference type="STRING" id="1109412.BN1221_04749c"/>
<keyword evidence="2" id="KW-1185">Reference proteome</keyword>
<protein>
    <submittedName>
        <fullName evidence="1">Uncharacterized protein</fullName>
    </submittedName>
</protein>